<sequence>MFNKLGNLNFEINWKLEIGNWKLTTCFAGRQVEGGAYGTKS</sequence>
<comment type="caution">
    <text evidence="1">The sequence shown here is derived from an EMBL/GenBank/DDBJ whole genome shotgun (WGS) entry which is preliminary data.</text>
</comment>
<proteinExistence type="predicted"/>
<accession>A0A0G0MBW3</accession>
<gene>
    <name evidence="1" type="ORF">UT24_C0043G0014</name>
</gene>
<organism evidence="1 2">
    <name type="scientific">Candidatus Woesebacteria bacterium GW2011_GWB1_39_12</name>
    <dbReference type="NCBI Taxonomy" id="1618574"/>
    <lineage>
        <taxon>Bacteria</taxon>
        <taxon>Candidatus Woeseibacteriota</taxon>
    </lineage>
</organism>
<dbReference type="EMBL" id="LBWB01000043">
    <property type="protein sequence ID" value="KKQ97855.1"/>
    <property type="molecule type" value="Genomic_DNA"/>
</dbReference>
<dbReference type="Proteomes" id="UP000033881">
    <property type="component" value="Unassembled WGS sequence"/>
</dbReference>
<reference evidence="1 2" key="1">
    <citation type="journal article" date="2015" name="Nature">
        <title>rRNA introns, odd ribosomes, and small enigmatic genomes across a large radiation of phyla.</title>
        <authorList>
            <person name="Brown C.T."/>
            <person name="Hug L.A."/>
            <person name="Thomas B.C."/>
            <person name="Sharon I."/>
            <person name="Castelle C.J."/>
            <person name="Singh A."/>
            <person name="Wilkins M.J."/>
            <person name="Williams K.H."/>
            <person name="Banfield J.F."/>
        </authorList>
    </citation>
    <scope>NUCLEOTIDE SEQUENCE [LARGE SCALE GENOMIC DNA]</scope>
</reference>
<name>A0A0G0MBW3_9BACT</name>
<evidence type="ECO:0000313" key="1">
    <source>
        <dbReference type="EMBL" id="KKQ97855.1"/>
    </source>
</evidence>
<protein>
    <submittedName>
        <fullName evidence="1">Uncharacterized protein</fullName>
    </submittedName>
</protein>
<dbReference type="AlphaFoldDB" id="A0A0G0MBW3"/>
<evidence type="ECO:0000313" key="2">
    <source>
        <dbReference type="Proteomes" id="UP000033881"/>
    </source>
</evidence>